<dbReference type="PANTHER" id="PTHR33525">
    <property type="match status" value="1"/>
</dbReference>
<protein>
    <submittedName>
        <fullName evidence="2">HD-like signal output (HDOD) domain, no enzymatic activity</fullName>
    </submittedName>
</protein>
<evidence type="ECO:0000313" key="2">
    <source>
        <dbReference type="EMBL" id="SFD85297.1"/>
    </source>
</evidence>
<evidence type="ECO:0000259" key="1">
    <source>
        <dbReference type="PROSITE" id="PS51833"/>
    </source>
</evidence>
<dbReference type="InterPro" id="IPR013976">
    <property type="entry name" value="HDOD"/>
</dbReference>
<dbReference type="SUPFAM" id="SSF109604">
    <property type="entry name" value="HD-domain/PDEase-like"/>
    <property type="match status" value="1"/>
</dbReference>
<dbReference type="EMBL" id="FOLD01000041">
    <property type="protein sequence ID" value="SFD85297.1"/>
    <property type="molecule type" value="Genomic_DNA"/>
</dbReference>
<dbReference type="Proteomes" id="UP000198639">
    <property type="component" value="Unassembled WGS sequence"/>
</dbReference>
<evidence type="ECO:0000313" key="3">
    <source>
        <dbReference type="Proteomes" id="UP000198639"/>
    </source>
</evidence>
<dbReference type="InterPro" id="IPR052340">
    <property type="entry name" value="RNase_Y/CdgJ"/>
</dbReference>
<keyword evidence="3" id="KW-1185">Reference proteome</keyword>
<dbReference type="PANTHER" id="PTHR33525:SF3">
    <property type="entry name" value="RIBONUCLEASE Y"/>
    <property type="match status" value="1"/>
</dbReference>
<dbReference type="Gene3D" id="1.10.3210.10">
    <property type="entry name" value="Hypothetical protein af1432"/>
    <property type="match status" value="1"/>
</dbReference>
<reference evidence="3" key="1">
    <citation type="submission" date="2016-10" db="EMBL/GenBank/DDBJ databases">
        <authorList>
            <person name="Varghese N."/>
            <person name="Submissions S."/>
        </authorList>
    </citation>
    <scope>NUCLEOTIDE SEQUENCE [LARGE SCALE GENOMIC DNA]</scope>
    <source>
        <strain evidence="3">CGMCC 1.12041</strain>
    </source>
</reference>
<dbReference type="AlphaFoldDB" id="A0A1I1VQH4"/>
<accession>A0A1I1VQH4</accession>
<dbReference type="RefSeq" id="WP_091876937.1">
    <property type="nucleotide sequence ID" value="NZ_FOLD01000041.1"/>
</dbReference>
<sequence length="266" mass="28544">MTTLASFFENVRLPTISAVAHSLVATLDNEDTTTRSVATIISRDPALTAKLMRLANSARFGSSRNVSSLDDAIALAGMSHIRTLALAACFADAFPQLPGLDTDEFWKSSMACAGYAKWLANGAGADSNEAWLAGMIMRLGELLIYQVAPSAFAEIEQLPHLPGARWEREQRLLGLSEGQITAELCRRWNFPARIVAAVERSSDPMVVLPFCKLAGVVHLASLLADTPSDDPAILDTLPADVVGALSLSMEWMRARFPSHASFAAAA</sequence>
<proteinExistence type="predicted"/>
<dbReference type="OrthoDB" id="9770715at2"/>
<dbReference type="Pfam" id="PF08668">
    <property type="entry name" value="HDOD"/>
    <property type="match status" value="1"/>
</dbReference>
<feature type="domain" description="HDOD" evidence="1">
    <location>
        <begin position="13"/>
        <end position="204"/>
    </location>
</feature>
<gene>
    <name evidence="2" type="ORF">SAMN05216204_14113</name>
</gene>
<name>A0A1I1VQH4_9BURK</name>
<dbReference type="STRING" id="1164594.SAMN05216204_14113"/>
<dbReference type="PROSITE" id="PS51833">
    <property type="entry name" value="HDOD"/>
    <property type="match status" value="1"/>
</dbReference>
<organism evidence="2 3">
    <name type="scientific">Massilia yuzhufengensis</name>
    <dbReference type="NCBI Taxonomy" id="1164594"/>
    <lineage>
        <taxon>Bacteria</taxon>
        <taxon>Pseudomonadati</taxon>
        <taxon>Pseudomonadota</taxon>
        <taxon>Betaproteobacteria</taxon>
        <taxon>Burkholderiales</taxon>
        <taxon>Oxalobacteraceae</taxon>
        <taxon>Telluria group</taxon>
        <taxon>Massilia</taxon>
    </lineage>
</organism>